<evidence type="ECO:0008006" key="4">
    <source>
        <dbReference type="Google" id="ProtNLM"/>
    </source>
</evidence>
<proteinExistence type="predicted"/>
<evidence type="ECO:0000313" key="3">
    <source>
        <dbReference type="Proteomes" id="UP000442695"/>
    </source>
</evidence>
<dbReference type="AlphaFoldDB" id="A0A7V8EIE4"/>
<feature type="region of interest" description="Disordered" evidence="1">
    <location>
        <begin position="233"/>
        <end position="256"/>
    </location>
</feature>
<comment type="caution">
    <text evidence="2">The sequence shown here is derived from an EMBL/GenBank/DDBJ whole genome shotgun (WGS) entry which is preliminary data.</text>
</comment>
<evidence type="ECO:0000256" key="1">
    <source>
        <dbReference type="SAM" id="MobiDB-lite"/>
    </source>
</evidence>
<protein>
    <recommendedName>
        <fullName evidence="4">RHS repeat-associated core domain-containing protein</fullName>
    </recommendedName>
</protein>
<dbReference type="NCBIfam" id="TIGR03696">
    <property type="entry name" value="Rhs_assc_core"/>
    <property type="match status" value="1"/>
</dbReference>
<reference evidence="2 3" key="1">
    <citation type="submission" date="2019-12" db="EMBL/GenBank/DDBJ databases">
        <authorList>
            <person name="Woiski C."/>
        </authorList>
    </citation>
    <scope>NUCLEOTIDE SEQUENCE [LARGE SCALE GENOMIC DNA]</scope>
    <source>
        <strain evidence="2 3">BOE100</strain>
    </source>
</reference>
<evidence type="ECO:0000313" key="2">
    <source>
        <dbReference type="EMBL" id="KAF0255219.1"/>
    </source>
</evidence>
<dbReference type="Proteomes" id="UP000442695">
    <property type="component" value="Unassembled WGS sequence"/>
</dbReference>
<sequence>MLATRVKAAVYQLHTGYNSGTDDCGGLDKPDCLCSGISLRTTASRNATTNQRLSRQGGGPKLVSPGSSHILLASRIPRRISVVQNTSSQDVKRKFYHFYRKGRAANQLQEGANHTVVEYGDKLLAQQSCKDGASTCTVLTVDQQRTVLCRAGQYQSRQPLVYTPYGQPSQRPGWLGFNGGRPDPITLHYLLGNGYRGFNPVLMRFNSPDSMSPFGLGGLNAYSYCRQDPINYQDPSGNSRVGRVAGGRQPEVPRQQKGDGKFYLEREPKIKQKQVTMNVTTGNALPEGYEYLGVHGSTEMHGESLNAGVDINYNGSDSYGKGFYYSPNIKTAEIYALGKRGGRGYVYGVYGESAKLTGHIDQYLDGDYRVVRREGIPFIIVRDFIQYPQTASEVRR</sequence>
<gene>
    <name evidence="2" type="ORF">GN299_08950</name>
</gene>
<feature type="compositionally biased region" description="Polar residues" evidence="1">
    <location>
        <begin position="45"/>
        <end position="54"/>
    </location>
</feature>
<accession>A0A7V8EIE4</accession>
<dbReference type="SUPFAM" id="SSF56399">
    <property type="entry name" value="ADP-ribosylation"/>
    <property type="match status" value="1"/>
</dbReference>
<dbReference type="Gene3D" id="3.90.175.10">
    <property type="entry name" value="Diphtheria Toxin, domain 1"/>
    <property type="match status" value="1"/>
</dbReference>
<dbReference type="EMBL" id="WOWR01000008">
    <property type="protein sequence ID" value="KAF0255219.1"/>
    <property type="molecule type" value="Genomic_DNA"/>
</dbReference>
<dbReference type="Gene3D" id="2.180.10.10">
    <property type="entry name" value="RHS repeat-associated core"/>
    <property type="match status" value="1"/>
</dbReference>
<feature type="region of interest" description="Disordered" evidence="1">
    <location>
        <begin position="45"/>
        <end position="64"/>
    </location>
</feature>
<name>A0A7V8EIE4_PSEPU</name>
<dbReference type="InterPro" id="IPR022385">
    <property type="entry name" value="Rhs_assc_core"/>
</dbReference>
<dbReference type="RefSeq" id="WP_156858788.1">
    <property type="nucleotide sequence ID" value="NZ_WOWR01000008.1"/>
</dbReference>
<organism evidence="2 3">
    <name type="scientific">Pseudomonas putida</name>
    <name type="common">Arthrobacter siderocapsulatus</name>
    <dbReference type="NCBI Taxonomy" id="303"/>
    <lineage>
        <taxon>Bacteria</taxon>
        <taxon>Pseudomonadati</taxon>
        <taxon>Pseudomonadota</taxon>
        <taxon>Gammaproteobacteria</taxon>
        <taxon>Pseudomonadales</taxon>
        <taxon>Pseudomonadaceae</taxon>
        <taxon>Pseudomonas</taxon>
    </lineage>
</organism>